<dbReference type="FunFam" id="3.15.10.10:FF:000001">
    <property type="entry name" value="phospholipid transfer protein-like"/>
    <property type="match status" value="1"/>
</dbReference>
<reference evidence="11" key="2">
    <citation type="submission" date="2019-03" db="EMBL/GenBank/DDBJ databases">
        <authorList>
            <person name="Warren W.C."/>
            <person name="Johnson G.S."/>
        </authorList>
    </citation>
    <scope>NUCLEOTIDE SEQUENCE [LARGE SCALE GENOMIC DNA]</scope>
    <source>
        <strain evidence="11">Basenji</strain>
    </source>
</reference>
<evidence type="ECO:0000256" key="5">
    <source>
        <dbReference type="ARBA" id="ARBA00023180"/>
    </source>
</evidence>
<protein>
    <recommendedName>
        <fullName evidence="7">Bactericidal permeability-increasing protein</fullName>
        <shortName evidence="7">BPI</shortName>
    </recommendedName>
</protein>
<comment type="function">
    <text evidence="7">The cytotoxic action of BPI is limited to many species of Gram-negative bacteria; this specificity may be explained by a strong affinity of the very basic N-terminal half for the negatively charged lipopolysaccharides that are unique to the Gram-negative bacterial outer envelope.</text>
</comment>
<evidence type="ECO:0000256" key="4">
    <source>
        <dbReference type="ARBA" id="ARBA00023157"/>
    </source>
</evidence>
<keyword evidence="7" id="KW-0399">Innate immunity</keyword>
<dbReference type="Gene3D" id="3.15.10.10">
    <property type="entry name" value="Bactericidal permeability-increasing protein, domain 1"/>
    <property type="match status" value="1"/>
</dbReference>
<dbReference type="SMART" id="SM00329">
    <property type="entry name" value="BPI2"/>
    <property type="match status" value="1"/>
</dbReference>
<comment type="subunit">
    <text evidence="7">Monomer. Homodimer; disulfide-linked.</text>
</comment>
<dbReference type="InterPro" id="IPR001124">
    <property type="entry name" value="Lipid-bd_serum_glycop_C"/>
</dbReference>
<evidence type="ECO:0000256" key="8">
    <source>
        <dbReference type="SAM" id="SignalP"/>
    </source>
</evidence>
<keyword evidence="7" id="KW-0391">Immunity</keyword>
<keyword evidence="7 8" id="KW-0732">Signal</keyword>
<keyword evidence="5 7" id="KW-0325">Glycoprotein</keyword>
<feature type="disulfide bond" evidence="6">
    <location>
        <begin position="159"/>
        <end position="198"/>
    </location>
</feature>
<sequence length="480" mass="54085">MMARPHCVVVVLLLLAVVSGLEEGASNPGFVARITRKGLEYARQYGVAILKKELSTIELPDFSGSFKVSWIKIMSYEFYRLKIHDFELRNSDLRLCPRQGVRASLSNNYVSVSGNWKIKKAFFSFDGTFEMKVDDICISAFLNLGKDQSGRLTASMAHCNNSIGHISIDISGKLSWILNLFHERIENKFKNILEQKICEMVEKATTSRLEPYLQTLPVISMIDQVASIDYSLIGAPQVNSQVLDTPFKGEFFGQNGHSRAPFEAPPIRLPEKHDYMVYFAISEYVFNTASWVYHQAGYMNFTIQNQHISPDSPIHLHTSSFPALVPQLARMYPNMELELEMSPESAPLLMFTPGNVTLMPAIDVQAFALKPNSSDRKPLFQLRVTTSISATINVSSDRIVGSVTPGSKLKLELKHSNINFIDVELMEVILNYYALHTIYPSLNAKLEEGFPLPLPVDTYLNSSELQVHENFLLLLANLDY</sequence>
<dbReference type="Proteomes" id="UP000694429">
    <property type="component" value="Chromosome 24"/>
</dbReference>
<dbReference type="CDD" id="cd00026">
    <property type="entry name" value="BPI2"/>
    <property type="match status" value="1"/>
</dbReference>
<evidence type="ECO:0000256" key="6">
    <source>
        <dbReference type="PIRSR" id="PIRSR002417-50"/>
    </source>
</evidence>
<dbReference type="Pfam" id="PF02886">
    <property type="entry name" value="LBP_BPI_CETP_C"/>
    <property type="match status" value="1"/>
</dbReference>
<dbReference type="CDD" id="cd00025">
    <property type="entry name" value="BPI1"/>
    <property type="match status" value="1"/>
</dbReference>
<dbReference type="PANTHER" id="PTHR10504">
    <property type="entry name" value="BACTERICIDAL PERMEABILITY-INCREASING BPI PROTEIN-RELATED"/>
    <property type="match status" value="1"/>
</dbReference>
<dbReference type="SMART" id="SM00328">
    <property type="entry name" value="BPI1"/>
    <property type="match status" value="1"/>
</dbReference>
<keyword evidence="7" id="KW-0044">Antibiotic</keyword>
<feature type="domain" description="Lipid-binding serum glycoprotein N-terminal" evidence="9">
    <location>
        <begin position="33"/>
        <end position="256"/>
    </location>
</feature>
<dbReference type="Proteomes" id="UP000694542">
    <property type="component" value="Chromosome 24"/>
</dbReference>
<comment type="similarity">
    <text evidence="2">Belongs to the BPI/LBP/Plunc superfamily. BPI/LBP family.</text>
</comment>
<evidence type="ECO:0000256" key="7">
    <source>
        <dbReference type="RuleBase" id="RU369039"/>
    </source>
</evidence>
<comment type="domain">
    <text evidence="7">The N-terminal region may be exposed to the interior of the granule, whereas the C-terminal portion may be embedded in the membrane. During phagocytosis and degranulation, proteases may be released and activated and cleave BPI at the junction of the N- and C-terminal portions of the molecule, providing controlled release of the N-terminal antibacterial fragment when bacteria are ingested.</text>
</comment>
<evidence type="ECO:0000256" key="2">
    <source>
        <dbReference type="ARBA" id="ARBA00007292"/>
    </source>
</evidence>
<keyword evidence="4 6" id="KW-1015">Disulfide bond</keyword>
<comment type="subcellular location">
    <subcellularLocation>
        <location evidence="1 7">Secreted</location>
    </subcellularLocation>
</comment>
<evidence type="ECO:0000256" key="3">
    <source>
        <dbReference type="ARBA" id="ARBA00022525"/>
    </source>
</evidence>
<dbReference type="InterPro" id="IPR017943">
    <property type="entry name" value="Bactericidal_perm-incr_a/b_dom"/>
</dbReference>
<dbReference type="Ensembl" id="ENSCAFT00040035029.1">
    <property type="protein sequence ID" value="ENSCAFP00040030494.1"/>
    <property type="gene ID" value="ENSCAFG00040018948.1"/>
</dbReference>
<dbReference type="Pfam" id="PF01273">
    <property type="entry name" value="LBP_BPI_CETP"/>
    <property type="match status" value="1"/>
</dbReference>
<dbReference type="PANTHER" id="PTHR10504:SF76">
    <property type="entry name" value="BACTERICIDAL PERMEABILITY-INCREASING PROTEIN"/>
    <property type="match status" value="1"/>
</dbReference>
<evidence type="ECO:0000313" key="13">
    <source>
        <dbReference type="Proteomes" id="UP000694429"/>
    </source>
</evidence>
<feature type="signal peptide" evidence="8">
    <location>
        <begin position="1"/>
        <end position="20"/>
    </location>
</feature>
<reference evidence="12" key="1">
    <citation type="submission" date="2018-10" db="EMBL/GenBank/DDBJ databases">
        <title>De novo assembly of a Great Dane genome.</title>
        <authorList>
            <person name="Kidd J.M."/>
            <person name="Pendleton A.L."/>
            <person name="Shen F."/>
            <person name="Emery S."/>
        </authorList>
    </citation>
    <scope>NUCLEOTIDE SEQUENCE [LARGE SCALE GENOMIC DNA]</scope>
    <source>
        <strain evidence="12">Great Dane</strain>
    </source>
</reference>
<dbReference type="InterPro" id="IPR030675">
    <property type="entry name" value="BPI/LBP"/>
</dbReference>
<evidence type="ECO:0000313" key="11">
    <source>
        <dbReference type="Ensembl" id="ENSCAFP00030007356.1"/>
    </source>
</evidence>
<evidence type="ECO:0000259" key="10">
    <source>
        <dbReference type="SMART" id="SM00329"/>
    </source>
</evidence>
<name>A0A8C0M770_CANLF</name>
<keyword evidence="7" id="KW-0929">Antimicrobial</keyword>
<dbReference type="GO" id="GO:0005615">
    <property type="term" value="C:extracellular space"/>
    <property type="evidence" value="ECO:0007669"/>
    <property type="project" value="UniProtKB-UniRule"/>
</dbReference>
<dbReference type="Gene3D" id="3.15.20.10">
    <property type="entry name" value="Bactericidal permeability-increasing protein, domain 2"/>
    <property type="match status" value="1"/>
</dbReference>
<proteinExistence type="inferred from homology"/>
<evidence type="ECO:0000256" key="1">
    <source>
        <dbReference type="ARBA" id="ARBA00004613"/>
    </source>
</evidence>
<comment type="domain">
    <text evidence="7">The N- and C-terminal barrels adopt an identical fold despite having only 13% of conserved residues.</text>
</comment>
<dbReference type="Ensembl" id="ENSCAFT00030008374.1">
    <property type="protein sequence ID" value="ENSCAFP00030007356.1"/>
    <property type="gene ID" value="ENSCAFG00030004557.1"/>
</dbReference>
<evidence type="ECO:0000313" key="12">
    <source>
        <dbReference type="Ensembl" id="ENSCAFP00040030494.1"/>
    </source>
</evidence>
<organism evidence="11 13">
    <name type="scientific">Canis lupus familiaris</name>
    <name type="common">Dog</name>
    <name type="synonym">Canis familiaris</name>
    <dbReference type="NCBI Taxonomy" id="9615"/>
    <lineage>
        <taxon>Eukaryota</taxon>
        <taxon>Metazoa</taxon>
        <taxon>Chordata</taxon>
        <taxon>Craniata</taxon>
        <taxon>Vertebrata</taxon>
        <taxon>Euteleostomi</taxon>
        <taxon>Mammalia</taxon>
        <taxon>Eutheria</taxon>
        <taxon>Laurasiatheria</taxon>
        <taxon>Carnivora</taxon>
        <taxon>Caniformia</taxon>
        <taxon>Canidae</taxon>
        <taxon>Canis</taxon>
    </lineage>
</organism>
<dbReference type="GO" id="GO:0008289">
    <property type="term" value="F:lipid binding"/>
    <property type="evidence" value="ECO:0007669"/>
    <property type="project" value="InterPro"/>
</dbReference>
<dbReference type="PIRSF" id="PIRSF002417">
    <property type="entry name" value="Lipid_binding_protein"/>
    <property type="match status" value="1"/>
</dbReference>
<dbReference type="InterPro" id="IPR032942">
    <property type="entry name" value="BPI/LBP/Plunc"/>
</dbReference>
<dbReference type="AlphaFoldDB" id="A0A8C0M770"/>
<keyword evidence="3 7" id="KW-0964">Secreted</keyword>
<reference evidence="11" key="3">
    <citation type="submission" date="2025-05" db="UniProtKB">
        <authorList>
            <consortium name="Ensembl"/>
        </authorList>
    </citation>
    <scope>IDENTIFICATION</scope>
</reference>
<dbReference type="SUPFAM" id="SSF55394">
    <property type="entry name" value="Bactericidal permeability-increasing protein, BPI"/>
    <property type="match status" value="2"/>
</dbReference>
<feature type="domain" description="Lipid-binding serum glycoprotein C-terminal" evidence="10">
    <location>
        <begin position="271"/>
        <end position="476"/>
    </location>
</feature>
<dbReference type="GO" id="GO:0050829">
    <property type="term" value="P:defense response to Gram-negative bacterium"/>
    <property type="evidence" value="ECO:0007669"/>
    <property type="project" value="UniProtKB-UniRule"/>
</dbReference>
<dbReference type="FunFam" id="3.15.20.10:FF:000001">
    <property type="entry name" value="Phospholipid transfer protein"/>
    <property type="match status" value="1"/>
</dbReference>
<feature type="chain" id="PRO_5044671444" description="Bactericidal permeability-increasing protein" evidence="8">
    <location>
        <begin position="21"/>
        <end position="480"/>
    </location>
</feature>
<dbReference type="GO" id="GO:0045087">
    <property type="term" value="P:innate immune response"/>
    <property type="evidence" value="ECO:0007669"/>
    <property type="project" value="UniProtKB-UniRule"/>
</dbReference>
<dbReference type="InterPro" id="IPR017942">
    <property type="entry name" value="Lipid-bd_serum_glycop_N"/>
</dbReference>
<evidence type="ECO:0000259" key="9">
    <source>
        <dbReference type="SMART" id="SM00328"/>
    </source>
</evidence>
<accession>A0A8C0M770</accession>